<dbReference type="SUPFAM" id="SSF49344">
    <property type="entry name" value="CBD9-like"/>
    <property type="match status" value="1"/>
</dbReference>
<dbReference type="Gene3D" id="3.20.20.80">
    <property type="entry name" value="Glycosidases"/>
    <property type="match status" value="1"/>
</dbReference>
<dbReference type="InterPro" id="IPR006311">
    <property type="entry name" value="TAT_signal"/>
</dbReference>
<name>A0ABS5KIR2_9ACTN</name>
<protein>
    <submittedName>
        <fullName evidence="2">Uncharacterized protein</fullName>
    </submittedName>
</protein>
<dbReference type="RefSeq" id="WP_212007944.1">
    <property type="nucleotide sequence ID" value="NZ_JAAFYZ010000011.1"/>
</dbReference>
<dbReference type="Proteomes" id="UP000730482">
    <property type="component" value="Unassembled WGS sequence"/>
</dbReference>
<keyword evidence="3" id="KW-1185">Reference proteome</keyword>
<comment type="caution">
    <text evidence="2">The sequence shown here is derived from an EMBL/GenBank/DDBJ whole genome shotgun (WGS) entry which is preliminary data.</text>
</comment>
<dbReference type="InterPro" id="IPR017853">
    <property type="entry name" value="GH"/>
</dbReference>
<reference evidence="2 3" key="1">
    <citation type="submission" date="2020-02" db="EMBL/GenBank/DDBJ databases">
        <title>Acidophilic actinobacteria isolated from forest soil.</title>
        <authorList>
            <person name="Golinska P."/>
        </authorList>
    </citation>
    <scope>NUCLEOTIDE SEQUENCE [LARGE SCALE GENOMIC DNA]</scope>
    <source>
        <strain evidence="2 3">NL8</strain>
    </source>
</reference>
<feature type="region of interest" description="Disordered" evidence="1">
    <location>
        <begin position="1"/>
        <end position="24"/>
    </location>
</feature>
<organism evidence="2 3">
    <name type="scientific">Catenulispora pinistramenti</name>
    <dbReference type="NCBI Taxonomy" id="2705254"/>
    <lineage>
        <taxon>Bacteria</taxon>
        <taxon>Bacillati</taxon>
        <taxon>Actinomycetota</taxon>
        <taxon>Actinomycetes</taxon>
        <taxon>Catenulisporales</taxon>
        <taxon>Catenulisporaceae</taxon>
        <taxon>Catenulispora</taxon>
    </lineage>
</organism>
<dbReference type="Gene3D" id="2.60.40.1190">
    <property type="match status" value="1"/>
</dbReference>
<accession>A0ABS5KIR2</accession>
<dbReference type="PROSITE" id="PS51318">
    <property type="entry name" value="TAT"/>
    <property type="match status" value="1"/>
</dbReference>
<evidence type="ECO:0000313" key="3">
    <source>
        <dbReference type="Proteomes" id="UP000730482"/>
    </source>
</evidence>
<dbReference type="EMBL" id="JAAFYZ010000011">
    <property type="protein sequence ID" value="MBS2546294.1"/>
    <property type="molecule type" value="Genomic_DNA"/>
</dbReference>
<sequence length="999" mass="107018">MTHPEGAENHPAAPGIPGIPGPLERDRITRKQISRRRALGYGAAAAAGTAAVNMLGSQSAQADAANAPGSAGGSAAVPATAGALTKAAAPAVRIPLVDVNFTDTTGLYIADANSGTAATALVVTFNSTVAMTGTIAWTLTRRGTTQLGTGSSAFSAPAGSPGVVTIPLGNLSPDHYQVAVTVTKSDNTVLISAIHGLGVIRQTVAGVRPNSPFGLGIRPEGTWATSRQIAARMGVKWTRGVNAVEPDTVAPSPGVFWDQTAIDAARAEIQDWLALGITPIAGINYNMSWNVEPLPNGTIPLPYQNRPKDMVAHSEMVYHSIAPLQDLVENWELWNEPWVHGWSWATGTAQDYRDMTKLIWDLVKPDYPNVNLIGGGSVTYNRDIVYAIGSDKVGYIDGSVNHAYGFPDSTQYAMTKTQIKLDRKYGQNQGRAGQWQTELGTAGSLQFTAYPANMQQYGVARTLTPNYLLHMLAGAEENSPVKVFWFSLCYDATYSGAEFNMYDNKTKSPSAPIVAYSTMTRVLEDCQLLEELYPTAKSTWGFLFKHADGKGRAAIYADQLYDGTMEHQNAGYTGTLTLNSARHIRVYDYLGTLLADGSKSTVTLPLNPWEVLYFDTDLRPNDLKTALTEGAVFTYDEPVKVTPLSFVTPIGPGSTIDLRVENVSPGFVHANVTMTPPAGWTVPGATRPVMLAPGESQIVSWPAQTSQVDPNNQYPIAYDVTIPGRDGFHLKGSQTVQLAYVPNRSITVGGSASQWNGVVPVTMSSTVLLAGVSDTKNYTFQTAWDSTSLYVRAVIEDQTQSSNLVWASAQGQYLFPFAADSVQIGFNVVANPDDLLAGDPHYDKCLVSASHLFVATLPFGPGELHRQLAPGTNYQTFYPTNAVLPTPLGQLDAHATTGADGRVVVTRDDTNKATTYELAINWNQLPDLYAALNALPAGQVHEATMAVQVNDRGTGAHGATYWTAQNEGTASGCYNFAPFWGTGAQFTGGRIDTRWGLGK</sequence>
<dbReference type="SUPFAM" id="SSF51445">
    <property type="entry name" value="(Trans)glycosidases"/>
    <property type="match status" value="1"/>
</dbReference>
<gene>
    <name evidence="2" type="ORF">KGQ19_05390</name>
</gene>
<proteinExistence type="predicted"/>
<evidence type="ECO:0000313" key="2">
    <source>
        <dbReference type="EMBL" id="MBS2546294.1"/>
    </source>
</evidence>
<evidence type="ECO:0000256" key="1">
    <source>
        <dbReference type="SAM" id="MobiDB-lite"/>
    </source>
</evidence>